<evidence type="ECO:0000313" key="2">
    <source>
        <dbReference type="Proteomes" id="UP000820818"/>
    </source>
</evidence>
<proteinExistence type="predicted"/>
<dbReference type="EMBL" id="WJBH02000005">
    <property type="protein sequence ID" value="KAI9558108.1"/>
    <property type="molecule type" value="Genomic_DNA"/>
</dbReference>
<dbReference type="Proteomes" id="UP000820818">
    <property type="component" value="Linkage Group LG5"/>
</dbReference>
<protein>
    <submittedName>
        <fullName evidence="1">Uncharacterized protein</fullName>
    </submittedName>
</protein>
<sequence length="58" mass="6685">MGWEVILGTSATPGSFGISTDIDRERKNYEFIYGLRAWVWLTHRIASGKTKRVAQEFH</sequence>
<keyword evidence="2" id="KW-1185">Reference proteome</keyword>
<reference evidence="1 2" key="1">
    <citation type="submission" date="2022-05" db="EMBL/GenBank/DDBJ databases">
        <title>A multi-omics perspective on studying reproductive biology in Daphnia sinensis.</title>
        <authorList>
            <person name="Jia J."/>
        </authorList>
    </citation>
    <scope>NUCLEOTIDE SEQUENCE [LARGE SCALE GENOMIC DNA]</scope>
    <source>
        <strain evidence="1 2">WSL</strain>
    </source>
</reference>
<evidence type="ECO:0000313" key="1">
    <source>
        <dbReference type="EMBL" id="KAI9558108.1"/>
    </source>
</evidence>
<comment type="caution">
    <text evidence="1">The sequence shown here is derived from an EMBL/GenBank/DDBJ whole genome shotgun (WGS) entry which is preliminary data.</text>
</comment>
<name>A0AAD5LI26_9CRUS</name>
<gene>
    <name evidence="1" type="ORF">GHT06_014861</name>
</gene>
<dbReference type="AlphaFoldDB" id="A0AAD5LI26"/>
<accession>A0AAD5LI26</accession>
<organism evidence="1 2">
    <name type="scientific">Daphnia sinensis</name>
    <dbReference type="NCBI Taxonomy" id="1820382"/>
    <lineage>
        <taxon>Eukaryota</taxon>
        <taxon>Metazoa</taxon>
        <taxon>Ecdysozoa</taxon>
        <taxon>Arthropoda</taxon>
        <taxon>Crustacea</taxon>
        <taxon>Branchiopoda</taxon>
        <taxon>Diplostraca</taxon>
        <taxon>Cladocera</taxon>
        <taxon>Anomopoda</taxon>
        <taxon>Daphniidae</taxon>
        <taxon>Daphnia</taxon>
        <taxon>Daphnia similis group</taxon>
    </lineage>
</organism>